<dbReference type="AlphaFoldDB" id="A0A2A2G650"/>
<dbReference type="Gene3D" id="3.90.1580.10">
    <property type="entry name" value="paralog of FGE (formylglycine-generating enzyme)"/>
    <property type="match status" value="1"/>
</dbReference>
<reference evidence="2 3" key="1">
    <citation type="submission" date="2017-08" db="EMBL/GenBank/DDBJ databases">
        <title>Aliifodinibius alkalisoli sp. nov., isolated from saline alkaline soil.</title>
        <authorList>
            <person name="Liu D."/>
            <person name="Zhang G."/>
        </authorList>
    </citation>
    <scope>NUCLEOTIDE SEQUENCE [LARGE SCALE GENOMIC DNA]</scope>
    <source>
        <strain evidence="2 3">WN023</strain>
    </source>
</reference>
<accession>A0A2A2G650</accession>
<dbReference type="PANTHER" id="PTHR23150">
    <property type="entry name" value="SULFATASE MODIFYING FACTOR 1, 2"/>
    <property type="match status" value="1"/>
</dbReference>
<feature type="domain" description="Sulfatase-modifying factor enzyme-like" evidence="1">
    <location>
        <begin position="32"/>
        <end position="251"/>
    </location>
</feature>
<dbReference type="GO" id="GO:0120147">
    <property type="term" value="F:formylglycine-generating oxidase activity"/>
    <property type="evidence" value="ECO:0007669"/>
    <property type="project" value="TreeGrafter"/>
</dbReference>
<proteinExistence type="predicted"/>
<dbReference type="Proteomes" id="UP000218831">
    <property type="component" value="Unassembled WGS sequence"/>
</dbReference>
<comment type="caution">
    <text evidence="2">The sequence shown here is derived from an EMBL/GenBank/DDBJ whole genome shotgun (WGS) entry which is preliminary data.</text>
</comment>
<dbReference type="InterPro" id="IPR051043">
    <property type="entry name" value="Sulfatase_Mod_Factor_Kinase"/>
</dbReference>
<dbReference type="InterPro" id="IPR016187">
    <property type="entry name" value="CTDL_fold"/>
</dbReference>
<dbReference type="EMBL" id="NSKE01000009">
    <property type="protein sequence ID" value="PAU93246.1"/>
    <property type="molecule type" value="Genomic_DNA"/>
</dbReference>
<keyword evidence="3" id="KW-1185">Reference proteome</keyword>
<dbReference type="InterPro" id="IPR005532">
    <property type="entry name" value="SUMF_dom"/>
</dbReference>
<name>A0A2A2G650_9BACT</name>
<protein>
    <recommendedName>
        <fullName evidence="1">Sulfatase-modifying factor enzyme-like domain-containing protein</fullName>
    </recommendedName>
</protein>
<evidence type="ECO:0000259" key="1">
    <source>
        <dbReference type="Pfam" id="PF03781"/>
    </source>
</evidence>
<dbReference type="SUPFAM" id="SSF56436">
    <property type="entry name" value="C-type lectin-like"/>
    <property type="match status" value="1"/>
</dbReference>
<dbReference type="Pfam" id="PF03781">
    <property type="entry name" value="FGE-sulfatase"/>
    <property type="match status" value="1"/>
</dbReference>
<dbReference type="RefSeq" id="WP_095607173.1">
    <property type="nucleotide sequence ID" value="NZ_NSKE01000009.1"/>
</dbReference>
<dbReference type="PANTHER" id="PTHR23150:SF19">
    <property type="entry name" value="FORMYLGLYCINE-GENERATING ENZYME"/>
    <property type="match status" value="1"/>
</dbReference>
<organism evidence="2 3">
    <name type="scientific">Fodinibius salipaludis</name>
    <dbReference type="NCBI Taxonomy" id="2032627"/>
    <lineage>
        <taxon>Bacteria</taxon>
        <taxon>Pseudomonadati</taxon>
        <taxon>Balneolota</taxon>
        <taxon>Balneolia</taxon>
        <taxon>Balneolales</taxon>
        <taxon>Balneolaceae</taxon>
        <taxon>Fodinibius</taxon>
    </lineage>
</organism>
<dbReference type="OrthoDB" id="9768004at2"/>
<evidence type="ECO:0000313" key="3">
    <source>
        <dbReference type="Proteomes" id="UP000218831"/>
    </source>
</evidence>
<evidence type="ECO:0000313" key="2">
    <source>
        <dbReference type="EMBL" id="PAU93246.1"/>
    </source>
</evidence>
<gene>
    <name evidence="2" type="ORF">CK503_12540</name>
</gene>
<dbReference type="InterPro" id="IPR042095">
    <property type="entry name" value="SUMF_sf"/>
</dbReference>
<sequence length="264" mass="29417">MKLLTNIAPVKITLTVLAVVMLSLPNWVGAQVLVPSGSFHSVMPEVKGEPVAVNSFYMDTTAVTNKEYSEFLQDHEDWQPGNVPSIFAYKGYLKSWENTNSDEVVNPDEPVTSVSWYAANAYCQSVGGRLPTLNEWEYSAQLMDFDSSADAREFANRLMSWYSTFDSENVGDVGSTGIENRYGVKDQFGLIMEWVQDFKPVIANDLSLDCGTVGRMQKLGNAYSYAASIRYITRMSFSPKSTNSTVGFRCAYDVETIEEKEASL</sequence>